<sequence length="598" mass="65136">MPVFKAPVDDTLFILNDVLGYERYMNLPGFADASPDIVEAVLQEGARIAEEVMLPLNQVGDQEGCVRHDDASVTTPKGFKEAYKQYCEGGWLGLAASPEYGGQGLPYTLHTAVSEYMISANLSLLMYPGLTQGAVAAIAEHGTDEQKNKFLPKMIEGKWTGTMNLTEPHCGTDLGLLRTKAVPQGDGSYKISGQKIFISAGEHDMSDNIIHLVLARIEGAPEGVKGISLFIVPKIMVGDDGSLGDRNPVSCGSLEEKMGIHGNATCVMNYDEATGYLIGKENAGLKAMFVMMNEARLGVGLQGQAMGEIAYQNAVAYARERLQGRSLSGAKFPDKKADPIIVHPDVRRTLMTIRAFNEAGRAFMLWTALKSDIAHKSDVEADVQEADDLLNLVTPVVKGVLTDKGFDHAVMAQQMFGGHGYIEEWGMSQYVRDARIAMIYEGANGIQALDLVGRKLGQNGGRAVMAFFKEVGDFCEENRNNEELTLYTKGLKKGLNDLQASTMWLMQNAMAKPDNAGAASTDYMHLFGLVTLGYMWALMAKAAVEKRAAGANGKEEFLAAKLLVGKFYMERIMPETALRKTRIETGAETMMELAEEAF</sequence>
<dbReference type="Pfam" id="PF02771">
    <property type="entry name" value="Acyl-CoA_dh_N"/>
    <property type="match status" value="1"/>
</dbReference>
<dbReference type="OrthoDB" id="9807883at2"/>
<comment type="catalytic activity">
    <reaction evidence="6">
        <text>3-(methylsulfanyl)propanoyl-CoA + oxidized [electron-transfer flavoprotein] + H(+) = 3-(methylsulfanyl)acryloyl-CoA + reduced [electron-transfer flavoprotein]</text>
        <dbReference type="Rhea" id="RHEA:52612"/>
        <dbReference type="Rhea" id="RHEA-COMP:10685"/>
        <dbReference type="Rhea" id="RHEA-COMP:10686"/>
        <dbReference type="ChEBI" id="CHEBI:15378"/>
        <dbReference type="ChEBI" id="CHEBI:57692"/>
        <dbReference type="ChEBI" id="CHEBI:58307"/>
        <dbReference type="ChEBI" id="CHEBI:82815"/>
        <dbReference type="ChEBI" id="CHEBI:84994"/>
        <dbReference type="EC" id="1.3.99.41"/>
    </reaction>
    <physiologicalReaction direction="left-to-right" evidence="6">
        <dbReference type="Rhea" id="RHEA:52613"/>
    </physiologicalReaction>
</comment>
<dbReference type="Pfam" id="PF02770">
    <property type="entry name" value="Acyl-CoA_dh_M"/>
    <property type="match status" value="1"/>
</dbReference>
<evidence type="ECO:0000256" key="9">
    <source>
        <dbReference type="ARBA" id="ARBA00069043"/>
    </source>
</evidence>
<evidence type="ECO:0000313" key="16">
    <source>
        <dbReference type="Proteomes" id="UP000219465"/>
    </source>
</evidence>
<proteinExistence type="inferred from homology"/>
<comment type="similarity">
    <text evidence="2 10">Belongs to the acyl-CoA dehydrogenase family.</text>
</comment>
<dbReference type="InterPro" id="IPR009100">
    <property type="entry name" value="AcylCoA_DH/oxidase_NM_dom_sf"/>
</dbReference>
<dbReference type="GO" id="GO:0050660">
    <property type="term" value="F:flavin adenine dinucleotide binding"/>
    <property type="evidence" value="ECO:0007669"/>
    <property type="project" value="InterPro"/>
</dbReference>
<dbReference type="InterPro" id="IPR013786">
    <property type="entry name" value="AcylCoA_DH/ox_N"/>
</dbReference>
<dbReference type="InterPro" id="IPR036250">
    <property type="entry name" value="AcylCo_DH-like_C"/>
</dbReference>
<dbReference type="FunFam" id="2.40.110.10:FF:000031">
    <property type="entry name" value="Acyl-CoA dehydrogenase, putative"/>
    <property type="match status" value="1"/>
</dbReference>
<evidence type="ECO:0000256" key="3">
    <source>
        <dbReference type="ARBA" id="ARBA00022630"/>
    </source>
</evidence>
<dbReference type="InterPro" id="IPR037069">
    <property type="entry name" value="AcylCoA_DH/ox_N_sf"/>
</dbReference>
<dbReference type="InterPro" id="IPR025878">
    <property type="entry name" value="Acyl-CoA_dh-like_C_dom"/>
</dbReference>
<keyword evidence="16" id="KW-1185">Reference proteome</keyword>
<accession>A0A286IDE9</accession>
<dbReference type="InterPro" id="IPR052166">
    <property type="entry name" value="Diverse_Acyl-CoA_DH"/>
</dbReference>
<evidence type="ECO:0000256" key="7">
    <source>
        <dbReference type="ARBA" id="ARBA00058683"/>
    </source>
</evidence>
<gene>
    <name evidence="15" type="ORF">SAMN05877838_3015</name>
</gene>
<keyword evidence="3 10" id="KW-0285">Flavoprotein</keyword>
<evidence type="ECO:0000259" key="11">
    <source>
        <dbReference type="Pfam" id="PF00441"/>
    </source>
</evidence>
<evidence type="ECO:0000256" key="8">
    <source>
        <dbReference type="ARBA" id="ARBA00066694"/>
    </source>
</evidence>
<evidence type="ECO:0000256" key="2">
    <source>
        <dbReference type="ARBA" id="ARBA00009347"/>
    </source>
</evidence>
<dbReference type="Pfam" id="PF00441">
    <property type="entry name" value="Acyl-CoA_dh_1"/>
    <property type="match status" value="1"/>
</dbReference>
<dbReference type="SUPFAM" id="SSF56645">
    <property type="entry name" value="Acyl-CoA dehydrogenase NM domain-like"/>
    <property type="match status" value="1"/>
</dbReference>
<evidence type="ECO:0000256" key="6">
    <source>
        <dbReference type="ARBA" id="ARBA00051388"/>
    </source>
</evidence>
<evidence type="ECO:0000256" key="4">
    <source>
        <dbReference type="ARBA" id="ARBA00022827"/>
    </source>
</evidence>
<dbReference type="InterPro" id="IPR009075">
    <property type="entry name" value="AcylCo_DH/oxidase_C"/>
</dbReference>
<dbReference type="EC" id="1.3.99.41" evidence="8"/>
<evidence type="ECO:0000313" key="15">
    <source>
        <dbReference type="EMBL" id="SOE18101.1"/>
    </source>
</evidence>
<evidence type="ECO:0000259" key="12">
    <source>
        <dbReference type="Pfam" id="PF02770"/>
    </source>
</evidence>
<dbReference type="GO" id="GO:0016627">
    <property type="term" value="F:oxidoreductase activity, acting on the CH-CH group of donors"/>
    <property type="evidence" value="ECO:0007669"/>
    <property type="project" value="InterPro"/>
</dbReference>
<keyword evidence="5 10" id="KW-0560">Oxidoreductase</keyword>
<keyword evidence="4 10" id="KW-0274">FAD</keyword>
<feature type="domain" description="Acyl-CoA dehydrogenase/oxidase C-terminal" evidence="11">
    <location>
        <begin position="282"/>
        <end position="451"/>
    </location>
</feature>
<evidence type="ECO:0000259" key="13">
    <source>
        <dbReference type="Pfam" id="PF02771"/>
    </source>
</evidence>
<evidence type="ECO:0000256" key="1">
    <source>
        <dbReference type="ARBA" id="ARBA00001974"/>
    </source>
</evidence>
<feature type="domain" description="Acyl-CoA dehydrogenase/oxidase N-terminal" evidence="13">
    <location>
        <begin position="80"/>
        <end position="158"/>
    </location>
</feature>
<protein>
    <recommendedName>
        <fullName evidence="9">3-methylmercaptopropionyl-CoA dehydrogenase</fullName>
        <ecNumber evidence="8">1.3.99.41</ecNumber>
    </recommendedName>
</protein>
<dbReference type="PANTHER" id="PTHR42803:SF1">
    <property type="entry name" value="BROAD-SPECIFICITY LINEAR ACYL-COA DEHYDROGENASE FADE5"/>
    <property type="match status" value="1"/>
</dbReference>
<dbReference type="InterPro" id="IPR046373">
    <property type="entry name" value="Acyl-CoA_Oxase/DH_mid-dom_sf"/>
</dbReference>
<evidence type="ECO:0000256" key="5">
    <source>
        <dbReference type="ARBA" id="ARBA00023002"/>
    </source>
</evidence>
<dbReference type="PANTHER" id="PTHR42803">
    <property type="entry name" value="ACYL-COA DEHYDROGENASE"/>
    <property type="match status" value="1"/>
</dbReference>
<dbReference type="Gene3D" id="1.10.540.10">
    <property type="entry name" value="Acyl-CoA dehydrogenase/oxidase, N-terminal domain"/>
    <property type="match status" value="1"/>
</dbReference>
<dbReference type="InterPro" id="IPR006091">
    <property type="entry name" value="Acyl-CoA_Oxase/DH_mid-dom"/>
</dbReference>
<dbReference type="SUPFAM" id="SSF47203">
    <property type="entry name" value="Acyl-CoA dehydrogenase C-terminal domain-like"/>
    <property type="match status" value="1"/>
</dbReference>
<feature type="domain" description="Acyl-CoA oxidase/dehydrogenase middle" evidence="12">
    <location>
        <begin position="163"/>
        <end position="271"/>
    </location>
</feature>
<evidence type="ECO:0000259" key="14">
    <source>
        <dbReference type="Pfam" id="PF12806"/>
    </source>
</evidence>
<evidence type="ECO:0000256" key="10">
    <source>
        <dbReference type="RuleBase" id="RU362125"/>
    </source>
</evidence>
<organism evidence="15 16">
    <name type="scientific">Hoeflea halophila</name>
    <dbReference type="NCBI Taxonomy" id="714899"/>
    <lineage>
        <taxon>Bacteria</taxon>
        <taxon>Pseudomonadati</taxon>
        <taxon>Pseudomonadota</taxon>
        <taxon>Alphaproteobacteria</taxon>
        <taxon>Hyphomicrobiales</taxon>
        <taxon>Rhizobiaceae</taxon>
        <taxon>Hoeflea</taxon>
    </lineage>
</organism>
<name>A0A286IDE9_9HYPH</name>
<dbReference type="Gene3D" id="2.40.110.10">
    <property type="entry name" value="Butyryl-CoA Dehydrogenase, subunit A, domain 2"/>
    <property type="match status" value="1"/>
</dbReference>
<dbReference type="EMBL" id="OCPC01000004">
    <property type="protein sequence ID" value="SOE18101.1"/>
    <property type="molecule type" value="Genomic_DNA"/>
</dbReference>
<dbReference type="Proteomes" id="UP000219465">
    <property type="component" value="Unassembled WGS sequence"/>
</dbReference>
<dbReference type="AlphaFoldDB" id="A0A286IDE9"/>
<comment type="cofactor">
    <cofactor evidence="1 10">
        <name>FAD</name>
        <dbReference type="ChEBI" id="CHEBI:57692"/>
    </cofactor>
</comment>
<feature type="domain" description="Acetyl-CoA dehydrogenase-like C-terminal" evidence="14">
    <location>
        <begin position="467"/>
        <end position="593"/>
    </location>
</feature>
<comment type="function">
    <text evidence="7">Involved in the assimilation of dimethylsulphoniopropionate (DMSP), an important compound in the fixation of carbon in marine phytoplankton, by mediating the conversion of 3-(methylthio)propanoyl-CoA (MMPA-CoA) to 3-(methylthio)acryloyl-CoA (MTA-CoA).</text>
</comment>
<reference evidence="16" key="1">
    <citation type="submission" date="2017-08" db="EMBL/GenBank/DDBJ databases">
        <authorList>
            <person name="Varghese N."/>
            <person name="Submissions S."/>
        </authorList>
    </citation>
    <scope>NUCLEOTIDE SEQUENCE [LARGE SCALE GENOMIC DNA]</scope>
    <source>
        <strain evidence="16">KCTC 23107</strain>
    </source>
</reference>
<dbReference type="Pfam" id="PF12806">
    <property type="entry name" value="Acyl-CoA_dh_C"/>
    <property type="match status" value="1"/>
</dbReference>
<dbReference type="RefSeq" id="WP_097108565.1">
    <property type="nucleotide sequence ID" value="NZ_OCPC01000004.1"/>
</dbReference>
<dbReference type="Gene3D" id="1.20.140.10">
    <property type="entry name" value="Butyryl-CoA Dehydrogenase, subunit A, domain 3"/>
    <property type="match status" value="1"/>
</dbReference>